<reference evidence="1" key="1">
    <citation type="submission" date="2021-07" db="EMBL/GenBank/DDBJ databases">
        <authorList>
            <person name="Durling M."/>
        </authorList>
    </citation>
    <scope>NUCLEOTIDE SEQUENCE</scope>
</reference>
<protein>
    <submittedName>
        <fullName evidence="1">Uncharacterized protein</fullName>
    </submittedName>
</protein>
<dbReference type="EMBL" id="CAJVRM010000128">
    <property type="protein sequence ID" value="CAG8975229.1"/>
    <property type="molecule type" value="Genomic_DNA"/>
</dbReference>
<keyword evidence="2" id="KW-1185">Reference proteome</keyword>
<organism evidence="1 2">
    <name type="scientific">Hymenoscyphus albidus</name>
    <dbReference type="NCBI Taxonomy" id="595503"/>
    <lineage>
        <taxon>Eukaryota</taxon>
        <taxon>Fungi</taxon>
        <taxon>Dikarya</taxon>
        <taxon>Ascomycota</taxon>
        <taxon>Pezizomycotina</taxon>
        <taxon>Leotiomycetes</taxon>
        <taxon>Helotiales</taxon>
        <taxon>Helotiaceae</taxon>
        <taxon>Hymenoscyphus</taxon>
    </lineage>
</organism>
<dbReference type="AlphaFoldDB" id="A0A9N9LHD6"/>
<name>A0A9N9LHD6_9HELO</name>
<gene>
    <name evidence="1" type="ORF">HYALB_00004290</name>
</gene>
<proteinExistence type="predicted"/>
<sequence length="91" mass="10118">MLHVNSFILRTTITICGPSWVNHVKKDDKATSLWDKFHFASYSHSKRGRAETYPVIVGTQPNLFLSLPCASVLSVSEASWIRRTKPGGKSG</sequence>
<evidence type="ECO:0000313" key="2">
    <source>
        <dbReference type="Proteomes" id="UP000701801"/>
    </source>
</evidence>
<dbReference type="Proteomes" id="UP000701801">
    <property type="component" value="Unassembled WGS sequence"/>
</dbReference>
<accession>A0A9N9LHD6</accession>
<evidence type="ECO:0000313" key="1">
    <source>
        <dbReference type="EMBL" id="CAG8975229.1"/>
    </source>
</evidence>
<comment type="caution">
    <text evidence="1">The sequence shown here is derived from an EMBL/GenBank/DDBJ whole genome shotgun (WGS) entry which is preliminary data.</text>
</comment>